<evidence type="ECO:0000256" key="3">
    <source>
        <dbReference type="ARBA" id="ARBA00022676"/>
    </source>
</evidence>
<comment type="subcellular location">
    <subcellularLocation>
        <location evidence="5">Golgi apparatus</location>
        <location evidence="5">Golgi stack membrane</location>
        <topology evidence="5">Single-pass type II membrane protein</topology>
    </subcellularLocation>
</comment>
<dbReference type="PANTHER" id="PTHR11929:SF220">
    <property type="entry name" value="FUCOSYLTRANSFERASE"/>
    <property type="match status" value="1"/>
</dbReference>
<name>A0A9R1UFB7_LACSA</name>
<dbReference type="InterPro" id="IPR055270">
    <property type="entry name" value="Glyco_tran_10_C"/>
</dbReference>
<dbReference type="AlphaFoldDB" id="A0A9R1UFB7"/>
<dbReference type="Proteomes" id="UP000235145">
    <property type="component" value="Unassembled WGS sequence"/>
</dbReference>
<evidence type="ECO:0000256" key="1">
    <source>
        <dbReference type="ARBA" id="ARBA00004922"/>
    </source>
</evidence>
<dbReference type="PANTHER" id="PTHR11929">
    <property type="entry name" value="ALPHA- 1,3 -FUCOSYLTRANSFERASE"/>
    <property type="match status" value="1"/>
</dbReference>
<evidence type="ECO:0000313" key="8">
    <source>
        <dbReference type="Proteomes" id="UP000235145"/>
    </source>
</evidence>
<dbReference type="Gene3D" id="3.40.50.11660">
    <property type="entry name" value="Glycosyl transferase family 10, C-terminal domain"/>
    <property type="match status" value="1"/>
</dbReference>
<evidence type="ECO:0000256" key="2">
    <source>
        <dbReference type="ARBA" id="ARBA00008919"/>
    </source>
</evidence>
<feature type="domain" description="Fucosyltransferase C-terminal" evidence="6">
    <location>
        <begin position="19"/>
        <end position="125"/>
    </location>
</feature>
<dbReference type="EMBL" id="NBSK02000009">
    <property type="protein sequence ID" value="KAJ0185993.1"/>
    <property type="molecule type" value="Genomic_DNA"/>
</dbReference>
<dbReference type="EC" id="2.4.1.-" evidence="5"/>
<gene>
    <name evidence="7" type="ORF">LSAT_V11C900500320</name>
</gene>
<keyword evidence="5" id="KW-0333">Golgi apparatus</keyword>
<comment type="pathway">
    <text evidence="1">Protein modification; protein glycosylation.</text>
</comment>
<sequence length="194" mass="22215">MSLINPNQRVSRGTQEYYYGSSNSNIPHNEKLNKVEALKHYNFSLAFENSNDEDYVTEKYFQSPVILGSIPVVYGALNIQDFAPSRDSILHIKDLKDVESVANTMKRLSENHTVYSELLRKQPRFVKKKKNVPISQNALASVVGDCKLYIIFMSGNLTMAAMEAVVLSKFKNLKHETVWRKENQRVLLEAMKII</sequence>
<accession>A0A9R1UFB7</accession>
<evidence type="ECO:0000313" key="7">
    <source>
        <dbReference type="EMBL" id="KAJ0185993.1"/>
    </source>
</evidence>
<comment type="caution">
    <text evidence="7">The sequence shown here is derived from an EMBL/GenBank/DDBJ whole genome shotgun (WGS) entry which is preliminary data.</text>
</comment>
<reference evidence="7 8" key="1">
    <citation type="journal article" date="2017" name="Nat. Commun.">
        <title>Genome assembly with in vitro proximity ligation data and whole-genome triplication in lettuce.</title>
        <authorList>
            <person name="Reyes-Chin-Wo S."/>
            <person name="Wang Z."/>
            <person name="Yang X."/>
            <person name="Kozik A."/>
            <person name="Arikit S."/>
            <person name="Song C."/>
            <person name="Xia L."/>
            <person name="Froenicke L."/>
            <person name="Lavelle D.O."/>
            <person name="Truco M.J."/>
            <person name="Xia R."/>
            <person name="Zhu S."/>
            <person name="Xu C."/>
            <person name="Xu H."/>
            <person name="Xu X."/>
            <person name="Cox K."/>
            <person name="Korf I."/>
            <person name="Meyers B.C."/>
            <person name="Michelmore R.W."/>
        </authorList>
    </citation>
    <scope>NUCLEOTIDE SEQUENCE [LARGE SCALE GENOMIC DNA]</scope>
    <source>
        <strain evidence="8">cv. Salinas</strain>
        <tissue evidence="7">Seedlings</tissue>
    </source>
</reference>
<evidence type="ECO:0000256" key="4">
    <source>
        <dbReference type="ARBA" id="ARBA00022679"/>
    </source>
</evidence>
<dbReference type="GO" id="GO:0008417">
    <property type="term" value="F:fucosyltransferase activity"/>
    <property type="evidence" value="ECO:0007669"/>
    <property type="project" value="InterPro"/>
</dbReference>
<dbReference type="Pfam" id="PF00852">
    <property type="entry name" value="Glyco_transf_10"/>
    <property type="match status" value="1"/>
</dbReference>
<keyword evidence="8" id="KW-1185">Reference proteome</keyword>
<protein>
    <recommendedName>
        <fullName evidence="5">Fucosyltransferase</fullName>
        <ecNumber evidence="5">2.4.1.-</ecNumber>
    </recommendedName>
</protein>
<keyword evidence="5" id="KW-0472">Membrane</keyword>
<dbReference type="InterPro" id="IPR001503">
    <property type="entry name" value="Glyco_trans_10"/>
</dbReference>
<dbReference type="GO" id="GO:0032580">
    <property type="term" value="C:Golgi cisterna membrane"/>
    <property type="evidence" value="ECO:0007669"/>
    <property type="project" value="UniProtKB-SubCell"/>
</dbReference>
<evidence type="ECO:0000259" key="6">
    <source>
        <dbReference type="Pfam" id="PF00852"/>
    </source>
</evidence>
<comment type="similarity">
    <text evidence="2 5">Belongs to the glycosyltransferase 10 family.</text>
</comment>
<keyword evidence="5" id="KW-0812">Transmembrane</keyword>
<evidence type="ECO:0000256" key="5">
    <source>
        <dbReference type="RuleBase" id="RU003832"/>
    </source>
</evidence>
<keyword evidence="4 5" id="KW-0808">Transferase</keyword>
<keyword evidence="3 5" id="KW-0328">Glycosyltransferase</keyword>
<dbReference type="SUPFAM" id="SSF53756">
    <property type="entry name" value="UDP-Glycosyltransferase/glycogen phosphorylase"/>
    <property type="match status" value="1"/>
</dbReference>
<organism evidence="7 8">
    <name type="scientific">Lactuca sativa</name>
    <name type="common">Garden lettuce</name>
    <dbReference type="NCBI Taxonomy" id="4236"/>
    <lineage>
        <taxon>Eukaryota</taxon>
        <taxon>Viridiplantae</taxon>
        <taxon>Streptophyta</taxon>
        <taxon>Embryophyta</taxon>
        <taxon>Tracheophyta</taxon>
        <taxon>Spermatophyta</taxon>
        <taxon>Magnoliopsida</taxon>
        <taxon>eudicotyledons</taxon>
        <taxon>Gunneridae</taxon>
        <taxon>Pentapetalae</taxon>
        <taxon>asterids</taxon>
        <taxon>campanulids</taxon>
        <taxon>Asterales</taxon>
        <taxon>Asteraceae</taxon>
        <taxon>Cichorioideae</taxon>
        <taxon>Cichorieae</taxon>
        <taxon>Lactucinae</taxon>
        <taxon>Lactuca</taxon>
    </lineage>
</organism>
<dbReference type="InterPro" id="IPR038577">
    <property type="entry name" value="GT10-like_C_sf"/>
</dbReference>
<proteinExistence type="inferred from homology"/>